<dbReference type="GO" id="GO:0005576">
    <property type="term" value="C:extracellular region"/>
    <property type="evidence" value="ECO:0007669"/>
    <property type="project" value="TreeGrafter"/>
</dbReference>
<sequence>MNPAPLGLAAVIVVVAAVAVALGVRPPSGAAYSAHFAESAGLRPGEPVLIAGVRVGEVSAVGLDGAKVRVDLRVEEPVVLGSATRAHIRLATLLGSHSVVLEPGGAGRLAGPIPLSRTSVPYEIVPAVGDVTRSAERLDAGALRRAMQVLTRTIDGSSEEIRSSLDGLGRLARTVAERDESLHALVRHAERVTGLLGERRDRLGDLAVDGDLLLREILARRAVIHSLLTNTVALAGQIDGLIADNRSRLGPALRELRSFVALLRRNEENLDRTLRLLVPYTRQFADAVGNGRWFDAIVQNLVPLPAGAELDPSLGGLVR</sequence>
<dbReference type="RefSeq" id="WP_181615851.1">
    <property type="nucleotide sequence ID" value="NZ_BAABAM010000010.1"/>
</dbReference>
<dbReference type="PRINTS" id="PR01782">
    <property type="entry name" value="MCEVIRFACTOR"/>
</dbReference>
<reference evidence="3 4" key="1">
    <citation type="submission" date="2020-07" db="EMBL/GenBank/DDBJ databases">
        <title>Genomic Encyclopedia of Type Strains, Phase IV (KMG-IV): sequencing the most valuable type-strain genomes for metagenomic binning, comparative biology and taxonomic classification.</title>
        <authorList>
            <person name="Goeker M."/>
        </authorList>
    </citation>
    <scope>NUCLEOTIDE SEQUENCE [LARGE SCALE GENOMIC DNA]</scope>
    <source>
        <strain evidence="3 4">DSM 45533</strain>
    </source>
</reference>
<dbReference type="InterPro" id="IPR005693">
    <property type="entry name" value="Mce"/>
</dbReference>
<evidence type="ECO:0000313" key="4">
    <source>
        <dbReference type="Proteomes" id="UP000530928"/>
    </source>
</evidence>
<keyword evidence="4" id="KW-1185">Reference proteome</keyword>
<dbReference type="Pfam" id="PF02470">
    <property type="entry name" value="MlaD"/>
    <property type="match status" value="1"/>
</dbReference>
<dbReference type="PANTHER" id="PTHR33371:SF18">
    <property type="entry name" value="MCE-FAMILY PROTEIN MCE3C"/>
    <property type="match status" value="1"/>
</dbReference>
<dbReference type="PANTHER" id="PTHR33371">
    <property type="entry name" value="INTERMEMBRANE PHOSPHOLIPID TRANSPORT SYSTEM BINDING PROTEIN MLAD-RELATED"/>
    <property type="match status" value="1"/>
</dbReference>
<proteinExistence type="predicted"/>
<dbReference type="InterPro" id="IPR052336">
    <property type="entry name" value="MlaD_Phospholipid_Transporter"/>
</dbReference>
<accession>A0A7W0CU21</accession>
<feature type="domain" description="Mce/MlaD" evidence="1">
    <location>
        <begin position="31"/>
        <end position="104"/>
    </location>
</feature>
<dbReference type="EMBL" id="JACDUR010000010">
    <property type="protein sequence ID" value="MBA2897140.1"/>
    <property type="molecule type" value="Genomic_DNA"/>
</dbReference>
<evidence type="ECO:0000313" key="3">
    <source>
        <dbReference type="EMBL" id="MBA2897140.1"/>
    </source>
</evidence>
<dbReference type="Proteomes" id="UP000530928">
    <property type="component" value="Unassembled WGS sequence"/>
</dbReference>
<evidence type="ECO:0000259" key="2">
    <source>
        <dbReference type="Pfam" id="PF11887"/>
    </source>
</evidence>
<organism evidence="3 4">
    <name type="scientific">Nonomuraea soli</name>
    <dbReference type="NCBI Taxonomy" id="1032476"/>
    <lineage>
        <taxon>Bacteria</taxon>
        <taxon>Bacillati</taxon>
        <taxon>Actinomycetota</taxon>
        <taxon>Actinomycetes</taxon>
        <taxon>Streptosporangiales</taxon>
        <taxon>Streptosporangiaceae</taxon>
        <taxon>Nonomuraea</taxon>
    </lineage>
</organism>
<evidence type="ECO:0000259" key="1">
    <source>
        <dbReference type="Pfam" id="PF02470"/>
    </source>
</evidence>
<dbReference type="AlphaFoldDB" id="A0A7W0CU21"/>
<dbReference type="InterPro" id="IPR003399">
    <property type="entry name" value="Mce/MlaD"/>
</dbReference>
<comment type="caution">
    <text evidence="3">The sequence shown here is derived from an EMBL/GenBank/DDBJ whole genome shotgun (WGS) entry which is preliminary data.</text>
</comment>
<protein>
    <submittedName>
        <fullName evidence="3">Phospholipid/cholesterol/gamma-HCH transport system substrate-binding protein</fullName>
    </submittedName>
</protein>
<dbReference type="Pfam" id="PF11887">
    <property type="entry name" value="Mce4_CUP1"/>
    <property type="match status" value="1"/>
</dbReference>
<dbReference type="InterPro" id="IPR024516">
    <property type="entry name" value="Mce_C"/>
</dbReference>
<dbReference type="NCBIfam" id="TIGR00996">
    <property type="entry name" value="Mtu_fam_mce"/>
    <property type="match status" value="1"/>
</dbReference>
<feature type="domain" description="Mammalian cell entry C-terminal" evidence="2">
    <location>
        <begin position="112"/>
        <end position="291"/>
    </location>
</feature>
<gene>
    <name evidence="3" type="ORF">HNR30_008536</name>
</gene>
<name>A0A7W0CU21_9ACTN</name>